<accession>A0A0F9YLG8</accession>
<reference evidence="7" key="1">
    <citation type="journal article" date="2015" name="Nature">
        <title>Complex archaea that bridge the gap between prokaryotes and eukaryotes.</title>
        <authorList>
            <person name="Spang A."/>
            <person name="Saw J.H."/>
            <person name="Jorgensen S.L."/>
            <person name="Zaremba-Niedzwiedzka K."/>
            <person name="Martijn J."/>
            <person name="Lind A.E."/>
            <person name="van Eijk R."/>
            <person name="Schleper C."/>
            <person name="Guy L."/>
            <person name="Ettema T.J."/>
        </authorList>
    </citation>
    <scope>NUCLEOTIDE SEQUENCE</scope>
</reference>
<dbReference type="Pfam" id="PF00389">
    <property type="entry name" value="2-Hacid_dh"/>
    <property type="match status" value="1"/>
</dbReference>
<dbReference type="SUPFAM" id="SSF52283">
    <property type="entry name" value="Formate/glycerate dehydrogenase catalytic domain-like"/>
    <property type="match status" value="1"/>
</dbReference>
<dbReference type="Gene3D" id="3.40.50.720">
    <property type="entry name" value="NAD(P)-binding Rossmann-like Domain"/>
    <property type="match status" value="2"/>
</dbReference>
<sequence length="398" mass="42486">MSETQLLRIKTYNQISDKGLSRFNSTHYCVDPAQDDAEAILLRSYKLQESELTASVRAVARAGAGVNNVPLSACTDKGIVVFNTPGANANAVKELVLSGMLLASRGILPGMRYVGELRDMTDNAEMSRLLEAEKKRFAGSELAGKTLGVIGLGAIGSLVAGMAIDLGMKVLGYDPALSVDAAWRLPNQVQKIENVSALLSNADYVSLHLPVLESTRNLISTDMVAAMKPGLCLLNFSRDEIVDTDAVVAGLNAGQLRMYVSDFPRHELIGRDDVILMPHIGASTAEAEENCAMMAAEQLKDFLENGNIRNSVNYPPLFLDRVPGAGAGTRLAISNKNVPGMLGKILSILAEQDINVIDMINKSRDGIAYNLIDLATTPSETAVAAIANTGDVVKVTVL</sequence>
<comment type="caution">
    <text evidence="7">The sequence shown here is derived from an EMBL/GenBank/DDBJ whole genome shotgun (WGS) entry which is preliminary data.</text>
</comment>
<dbReference type="InterPro" id="IPR002912">
    <property type="entry name" value="ACT_dom"/>
</dbReference>
<dbReference type="GO" id="GO:0004617">
    <property type="term" value="F:phosphoglycerate dehydrogenase activity"/>
    <property type="evidence" value="ECO:0007669"/>
    <property type="project" value="UniProtKB-EC"/>
</dbReference>
<comment type="catalytic activity">
    <reaction evidence="5">
        <text>(2R)-3-phosphoglycerate + NAD(+) = 3-phosphooxypyruvate + NADH + H(+)</text>
        <dbReference type="Rhea" id="RHEA:12641"/>
        <dbReference type="ChEBI" id="CHEBI:15378"/>
        <dbReference type="ChEBI" id="CHEBI:18110"/>
        <dbReference type="ChEBI" id="CHEBI:57540"/>
        <dbReference type="ChEBI" id="CHEBI:57945"/>
        <dbReference type="ChEBI" id="CHEBI:58272"/>
        <dbReference type="EC" id="1.1.1.95"/>
    </reaction>
</comment>
<comment type="pathway">
    <text evidence="1">Amino-acid biosynthesis; L-serine biosynthesis; L-serine from 3-phospho-D-glycerate: step 1/3.</text>
</comment>
<dbReference type="UniPathway" id="UPA00135">
    <property type="reaction ID" value="UER00196"/>
</dbReference>
<dbReference type="CDD" id="cd04901">
    <property type="entry name" value="ACT_3PGDH"/>
    <property type="match status" value="1"/>
</dbReference>
<dbReference type="GO" id="GO:0051287">
    <property type="term" value="F:NAD binding"/>
    <property type="evidence" value="ECO:0007669"/>
    <property type="project" value="InterPro"/>
</dbReference>
<dbReference type="PROSITE" id="PS00065">
    <property type="entry name" value="D_2_HYDROXYACID_DH_1"/>
    <property type="match status" value="1"/>
</dbReference>
<organism evidence="7">
    <name type="scientific">marine sediment metagenome</name>
    <dbReference type="NCBI Taxonomy" id="412755"/>
    <lineage>
        <taxon>unclassified sequences</taxon>
        <taxon>metagenomes</taxon>
        <taxon>ecological metagenomes</taxon>
    </lineage>
</organism>
<evidence type="ECO:0000256" key="4">
    <source>
        <dbReference type="ARBA" id="ARBA00023027"/>
    </source>
</evidence>
<keyword evidence="4" id="KW-0520">NAD</keyword>
<dbReference type="PANTHER" id="PTHR42938:SF47">
    <property type="entry name" value="HYDROXYPYRUVATE REDUCTASE"/>
    <property type="match status" value="1"/>
</dbReference>
<dbReference type="PANTHER" id="PTHR42938">
    <property type="entry name" value="FORMATE DEHYDROGENASE 1"/>
    <property type="match status" value="1"/>
</dbReference>
<protein>
    <recommendedName>
        <fullName evidence="2">phosphoglycerate dehydrogenase</fullName>
        <ecNumber evidence="2">1.1.1.95</ecNumber>
    </recommendedName>
</protein>
<dbReference type="SUPFAM" id="SSF51735">
    <property type="entry name" value="NAD(P)-binding Rossmann-fold domains"/>
    <property type="match status" value="1"/>
</dbReference>
<feature type="domain" description="ACT" evidence="6">
    <location>
        <begin position="330"/>
        <end position="398"/>
    </location>
</feature>
<evidence type="ECO:0000256" key="2">
    <source>
        <dbReference type="ARBA" id="ARBA00013143"/>
    </source>
</evidence>
<evidence type="ECO:0000256" key="5">
    <source>
        <dbReference type="ARBA" id="ARBA00048731"/>
    </source>
</evidence>
<dbReference type="InterPro" id="IPR029752">
    <property type="entry name" value="D-isomer_DH_CS1"/>
</dbReference>
<evidence type="ECO:0000256" key="1">
    <source>
        <dbReference type="ARBA" id="ARBA00005216"/>
    </source>
</evidence>
<dbReference type="SUPFAM" id="SSF55021">
    <property type="entry name" value="ACT-like"/>
    <property type="match status" value="1"/>
</dbReference>
<proteinExistence type="predicted"/>
<dbReference type="AlphaFoldDB" id="A0A0F9YLG8"/>
<evidence type="ECO:0000256" key="3">
    <source>
        <dbReference type="ARBA" id="ARBA00023002"/>
    </source>
</evidence>
<dbReference type="CDD" id="cd12174">
    <property type="entry name" value="PGDH_like_3"/>
    <property type="match status" value="1"/>
</dbReference>
<name>A0A0F9YLG8_9ZZZZ</name>
<dbReference type="InterPro" id="IPR006140">
    <property type="entry name" value="D-isomer_DH_NAD-bd"/>
</dbReference>
<keyword evidence="3" id="KW-0560">Oxidoreductase</keyword>
<dbReference type="Gene3D" id="3.30.70.260">
    <property type="match status" value="1"/>
</dbReference>
<evidence type="ECO:0000259" key="6">
    <source>
        <dbReference type="PROSITE" id="PS51671"/>
    </source>
</evidence>
<gene>
    <name evidence="7" type="ORF">LCGC14_0077460</name>
</gene>
<dbReference type="EMBL" id="LAZR01000019">
    <property type="protein sequence ID" value="KKO05474.1"/>
    <property type="molecule type" value="Genomic_DNA"/>
</dbReference>
<dbReference type="InterPro" id="IPR045865">
    <property type="entry name" value="ACT-like_dom_sf"/>
</dbReference>
<dbReference type="Pfam" id="PF02826">
    <property type="entry name" value="2-Hacid_dh_C"/>
    <property type="match status" value="1"/>
</dbReference>
<dbReference type="EC" id="1.1.1.95" evidence="2"/>
<evidence type="ECO:0000313" key="7">
    <source>
        <dbReference type="EMBL" id="KKO05474.1"/>
    </source>
</evidence>
<dbReference type="InterPro" id="IPR006139">
    <property type="entry name" value="D-isomer_2_OHA_DH_cat_dom"/>
</dbReference>
<dbReference type="PROSITE" id="PS51671">
    <property type="entry name" value="ACT"/>
    <property type="match status" value="1"/>
</dbReference>
<dbReference type="InterPro" id="IPR036291">
    <property type="entry name" value="NAD(P)-bd_dom_sf"/>
</dbReference>